<dbReference type="PANTHER" id="PTHR18895">
    <property type="entry name" value="HEMK METHYLTRANSFERASE"/>
    <property type="match status" value="1"/>
</dbReference>
<dbReference type="InterPro" id="IPR002052">
    <property type="entry name" value="DNA_methylase_N6_adenine_CS"/>
</dbReference>
<feature type="binding site" evidence="4">
    <location>
        <position position="147"/>
    </location>
    <ligand>
        <name>S-adenosyl-L-methionine</name>
        <dbReference type="ChEBI" id="CHEBI:59789"/>
    </ligand>
</feature>
<dbReference type="Pfam" id="PF17827">
    <property type="entry name" value="PrmC_N"/>
    <property type="match status" value="1"/>
</dbReference>
<dbReference type="EC" id="2.1.1.297" evidence="4"/>
<dbReference type="InterPro" id="IPR004556">
    <property type="entry name" value="HemK-like"/>
</dbReference>
<dbReference type="Proteomes" id="UP001523401">
    <property type="component" value="Unassembled WGS sequence"/>
</dbReference>
<reference evidence="7 8" key="1">
    <citation type="submission" date="2022-06" db="EMBL/GenBank/DDBJ databases">
        <title>Whole-genome of Asaia lannensis strain LMG 27011T.</title>
        <authorList>
            <person name="Sombolestani A."/>
        </authorList>
    </citation>
    <scope>NUCLEOTIDE SEQUENCE [LARGE SCALE GENOMIC DNA]</scope>
    <source>
        <strain evidence="7 8">NBRC 102526</strain>
    </source>
</reference>
<comment type="catalytic activity">
    <reaction evidence="4">
        <text>L-glutaminyl-[peptide chain release factor] + S-adenosyl-L-methionine = N(5)-methyl-L-glutaminyl-[peptide chain release factor] + S-adenosyl-L-homocysteine + H(+)</text>
        <dbReference type="Rhea" id="RHEA:42896"/>
        <dbReference type="Rhea" id="RHEA-COMP:10271"/>
        <dbReference type="Rhea" id="RHEA-COMP:10272"/>
        <dbReference type="ChEBI" id="CHEBI:15378"/>
        <dbReference type="ChEBI" id="CHEBI:30011"/>
        <dbReference type="ChEBI" id="CHEBI:57856"/>
        <dbReference type="ChEBI" id="CHEBI:59789"/>
        <dbReference type="ChEBI" id="CHEBI:61891"/>
        <dbReference type="EC" id="2.1.1.297"/>
    </reaction>
</comment>
<feature type="binding site" evidence="4">
    <location>
        <begin position="190"/>
        <end position="193"/>
    </location>
    <ligand>
        <name>substrate</name>
    </ligand>
</feature>
<evidence type="ECO:0000313" key="8">
    <source>
        <dbReference type="Proteomes" id="UP001523401"/>
    </source>
</evidence>
<dbReference type="Gene3D" id="1.10.8.10">
    <property type="entry name" value="DNA helicase RuvA subunit, C-terminal domain"/>
    <property type="match status" value="1"/>
</dbReference>
<feature type="binding site" evidence="4">
    <location>
        <position position="190"/>
    </location>
    <ligand>
        <name>S-adenosyl-L-methionine</name>
        <dbReference type="ChEBI" id="CHEBI:59789"/>
    </ligand>
</feature>
<dbReference type="CDD" id="cd02440">
    <property type="entry name" value="AdoMet_MTases"/>
    <property type="match status" value="1"/>
</dbReference>
<dbReference type="Pfam" id="PF13847">
    <property type="entry name" value="Methyltransf_31"/>
    <property type="match status" value="1"/>
</dbReference>
<dbReference type="NCBIfam" id="TIGR00536">
    <property type="entry name" value="hemK_fam"/>
    <property type="match status" value="1"/>
</dbReference>
<comment type="function">
    <text evidence="4">Methylates the class 1 translation termination release factors RF1/PrfA and RF2/PrfB on the glutamine residue of the universally conserved GGQ motif.</text>
</comment>
<dbReference type="HAMAP" id="MF_02126">
    <property type="entry name" value="RF_methyltr_PrmC"/>
    <property type="match status" value="1"/>
</dbReference>
<evidence type="ECO:0000313" key="7">
    <source>
        <dbReference type="EMBL" id="MCO6159529.1"/>
    </source>
</evidence>
<dbReference type="EMBL" id="JAMXQU010000003">
    <property type="protein sequence ID" value="MCO6159529.1"/>
    <property type="molecule type" value="Genomic_DNA"/>
</dbReference>
<evidence type="ECO:0000256" key="1">
    <source>
        <dbReference type="ARBA" id="ARBA00022603"/>
    </source>
</evidence>
<dbReference type="PROSITE" id="PS00092">
    <property type="entry name" value="N6_MTASE"/>
    <property type="match status" value="1"/>
</dbReference>
<keyword evidence="8" id="KW-1185">Reference proteome</keyword>
<dbReference type="NCBIfam" id="TIGR03534">
    <property type="entry name" value="RF_mod_PrmC"/>
    <property type="match status" value="1"/>
</dbReference>
<evidence type="ECO:0000256" key="3">
    <source>
        <dbReference type="ARBA" id="ARBA00022691"/>
    </source>
</evidence>
<proteinExistence type="inferred from homology"/>
<feature type="binding site" evidence="4">
    <location>
        <begin position="124"/>
        <end position="128"/>
    </location>
    <ligand>
        <name>S-adenosyl-L-methionine</name>
        <dbReference type="ChEBI" id="CHEBI:59789"/>
    </ligand>
</feature>
<dbReference type="InterPro" id="IPR029063">
    <property type="entry name" value="SAM-dependent_MTases_sf"/>
</dbReference>
<feature type="domain" description="Methyltransferase" evidence="5">
    <location>
        <begin position="118"/>
        <end position="245"/>
    </location>
</feature>
<name>A0ABT1CF92_9PROT</name>
<evidence type="ECO:0000259" key="6">
    <source>
        <dbReference type="Pfam" id="PF17827"/>
    </source>
</evidence>
<comment type="caution">
    <text evidence="7">The sequence shown here is derived from an EMBL/GenBank/DDBJ whole genome shotgun (WGS) entry which is preliminary data.</text>
</comment>
<dbReference type="InterPro" id="IPR025714">
    <property type="entry name" value="Methyltranfer_dom"/>
</dbReference>
<dbReference type="GO" id="GO:0032259">
    <property type="term" value="P:methylation"/>
    <property type="evidence" value="ECO:0007669"/>
    <property type="project" value="UniProtKB-KW"/>
</dbReference>
<dbReference type="PANTHER" id="PTHR18895:SF74">
    <property type="entry name" value="MTRF1L RELEASE FACTOR GLUTAMINE METHYLTRANSFERASE"/>
    <property type="match status" value="1"/>
</dbReference>
<feature type="domain" description="Release factor glutamine methyltransferase N-terminal" evidence="6">
    <location>
        <begin position="10"/>
        <end position="78"/>
    </location>
</feature>
<keyword evidence="3 4" id="KW-0949">S-adenosyl-L-methionine</keyword>
<sequence>MSGNPPSLRQVLDETAAALQGAGIDQARMEARRLLCWSLRCDHAALLTMNSFPEEAQTRLVDALSRRCLREPMALIEGETGFWSLTLGVSQDTLIPRGDSETLIEVLLDLRPDRKSVGSVLDLGTGTGCLLLAALGEYEEAFGVGVDLSPGAAQLARNNARRNGLDGRSVFMAGSWCDALRGTFDVVLSNPPYIPADDIAGLMPEVRDHEPARALVGGMDGLDAYRLILGQMSRCLAPGGVLVLEIGQGQERDVERLAIAQGLILREARADLGGIIRALSFEWQSGYSPDIT</sequence>
<evidence type="ECO:0000256" key="2">
    <source>
        <dbReference type="ARBA" id="ARBA00022679"/>
    </source>
</evidence>
<dbReference type="Gene3D" id="3.40.50.150">
    <property type="entry name" value="Vaccinia Virus protein VP39"/>
    <property type="match status" value="1"/>
</dbReference>
<evidence type="ECO:0000256" key="4">
    <source>
        <dbReference type="HAMAP-Rule" id="MF_02126"/>
    </source>
</evidence>
<keyword evidence="2 4" id="KW-0808">Transferase</keyword>
<gene>
    <name evidence="4 7" type="primary">prmC</name>
    <name evidence="7" type="ORF">NF685_05720</name>
</gene>
<accession>A0ABT1CF92</accession>
<protein>
    <recommendedName>
        <fullName evidence="4">Release factor glutamine methyltransferase</fullName>
        <shortName evidence="4">RF MTase</shortName>
        <ecNumber evidence="4">2.1.1.297</ecNumber>
    </recommendedName>
    <alternativeName>
        <fullName evidence="4">N5-glutamine methyltransferase PrmC</fullName>
    </alternativeName>
    <alternativeName>
        <fullName evidence="4">Protein-(glutamine-N5) MTase PrmC</fullName>
    </alternativeName>
    <alternativeName>
        <fullName evidence="4">Protein-glutamine N-methyltransferase PrmC</fullName>
    </alternativeName>
</protein>
<feature type="binding site" evidence="4">
    <location>
        <position position="176"/>
    </location>
    <ligand>
        <name>S-adenosyl-L-methionine</name>
        <dbReference type="ChEBI" id="CHEBI:59789"/>
    </ligand>
</feature>
<dbReference type="GO" id="GO:0102559">
    <property type="term" value="F:peptide chain release factor N(5)-glutamine methyltransferase activity"/>
    <property type="evidence" value="ECO:0007669"/>
    <property type="project" value="UniProtKB-EC"/>
</dbReference>
<dbReference type="RefSeq" id="WP_252848928.1">
    <property type="nucleotide sequence ID" value="NZ_BAPW01000023.1"/>
</dbReference>
<dbReference type="InterPro" id="IPR050320">
    <property type="entry name" value="N5-glutamine_MTase"/>
</dbReference>
<dbReference type="InterPro" id="IPR040758">
    <property type="entry name" value="PrmC_N"/>
</dbReference>
<keyword evidence="1 4" id="KW-0489">Methyltransferase</keyword>
<dbReference type="SUPFAM" id="SSF53335">
    <property type="entry name" value="S-adenosyl-L-methionine-dependent methyltransferases"/>
    <property type="match status" value="1"/>
</dbReference>
<comment type="similarity">
    <text evidence="4">Belongs to the protein N5-glutamine methyltransferase family. PrmC subfamily.</text>
</comment>
<organism evidence="7 8">
    <name type="scientific">Asaia lannensis NBRC 102526</name>
    <dbReference type="NCBI Taxonomy" id="1307926"/>
    <lineage>
        <taxon>Bacteria</taxon>
        <taxon>Pseudomonadati</taxon>
        <taxon>Pseudomonadota</taxon>
        <taxon>Alphaproteobacteria</taxon>
        <taxon>Acetobacterales</taxon>
        <taxon>Acetobacteraceae</taxon>
        <taxon>Asaia</taxon>
    </lineage>
</organism>
<dbReference type="InterPro" id="IPR019874">
    <property type="entry name" value="RF_methyltr_PrmC"/>
</dbReference>
<evidence type="ECO:0000259" key="5">
    <source>
        <dbReference type="Pfam" id="PF13847"/>
    </source>
</evidence>